<dbReference type="EMBL" id="CP001191">
    <property type="protein sequence ID" value="ACI57428.1"/>
    <property type="molecule type" value="Genomic_DNA"/>
</dbReference>
<proteinExistence type="predicted"/>
<evidence type="ECO:0000313" key="1">
    <source>
        <dbReference type="EMBL" id="ACI57428.1"/>
    </source>
</evidence>
<evidence type="ECO:0000313" key="2">
    <source>
        <dbReference type="Proteomes" id="UP000008330"/>
    </source>
</evidence>
<accession>A0ABF7QSU2</accession>
<dbReference type="RefSeq" id="WP_012559561.1">
    <property type="nucleotide sequence ID" value="NC_011369.1"/>
</dbReference>
<dbReference type="KEGG" id="rlt:Rleg2_4166"/>
<protein>
    <recommendedName>
        <fullName evidence="3">Helix-turn-helix domain-containing protein</fullName>
    </recommendedName>
</protein>
<gene>
    <name evidence="1" type="ordered locus">Rleg2_4166</name>
</gene>
<reference evidence="1 2" key="1">
    <citation type="journal article" date="2010" name="Stand. Genomic Sci.">
        <title>Complete genome sequence of Rhizobium leguminosarum bv trifolii strain WSM2304, an effective microsymbiont of the South American clover Trifolium polymorphum.</title>
        <authorList>
            <person name="Reeve W."/>
            <person name="O'Hara G."/>
            <person name="Chain P."/>
            <person name="Ardley J."/>
            <person name="Brau L."/>
            <person name="Nandesena K."/>
            <person name="Tiwari R."/>
            <person name="Malfatti S."/>
            <person name="Kiss H."/>
            <person name="Lapidus A."/>
            <person name="Copeland A."/>
            <person name="Nolan M."/>
            <person name="Land M."/>
            <person name="Ivanova N."/>
            <person name="Mavromatis K."/>
            <person name="Markowitz V."/>
            <person name="Kyrpides N."/>
            <person name="Melino V."/>
            <person name="Denton M."/>
            <person name="Yates R."/>
            <person name="Howieson J."/>
        </authorList>
    </citation>
    <scope>NUCLEOTIDE SEQUENCE [LARGE SCALE GENOMIC DNA]</scope>
    <source>
        <strain evidence="1 2">WSM2304</strain>
    </source>
</reference>
<evidence type="ECO:0008006" key="3">
    <source>
        <dbReference type="Google" id="ProtNLM"/>
    </source>
</evidence>
<dbReference type="Proteomes" id="UP000008330">
    <property type="component" value="Chromosome"/>
</dbReference>
<keyword evidence="2" id="KW-1185">Reference proteome</keyword>
<organism evidence="1 2">
    <name type="scientific">Rhizobium leguminosarum bv. trifolii (strain WSM2304)</name>
    <dbReference type="NCBI Taxonomy" id="395492"/>
    <lineage>
        <taxon>Bacteria</taxon>
        <taxon>Pseudomonadati</taxon>
        <taxon>Pseudomonadota</taxon>
        <taxon>Alphaproteobacteria</taxon>
        <taxon>Hyphomicrobiales</taxon>
        <taxon>Rhizobiaceae</taxon>
        <taxon>Rhizobium/Agrobacterium group</taxon>
        <taxon>Rhizobium</taxon>
    </lineage>
</organism>
<dbReference type="AlphaFoldDB" id="A0ABF7QSU2"/>
<name>A0ABF7QSU2_RHILW</name>
<sequence>MLPTEYPRDQKALTVSEAAALFDRSASWVRDEIAGGRLKTLHPAGQRPVRVTETSVKALQRFILERSRATEGKQLPVLRLVVDNTK</sequence>